<keyword evidence="3" id="KW-1185">Reference proteome</keyword>
<feature type="compositionally biased region" description="Polar residues" evidence="1">
    <location>
        <begin position="44"/>
        <end position="62"/>
    </location>
</feature>
<accession>A0A843TQB8</accession>
<reference evidence="2" key="1">
    <citation type="submission" date="2017-07" db="EMBL/GenBank/DDBJ databases">
        <title>Taro Niue Genome Assembly and Annotation.</title>
        <authorList>
            <person name="Atibalentja N."/>
            <person name="Keating K."/>
            <person name="Fields C.J."/>
        </authorList>
    </citation>
    <scope>NUCLEOTIDE SEQUENCE</scope>
    <source>
        <strain evidence="2">Niue_2</strain>
        <tissue evidence="2">Leaf</tissue>
    </source>
</reference>
<name>A0A843TQB8_COLES</name>
<dbReference type="Proteomes" id="UP000652761">
    <property type="component" value="Unassembled WGS sequence"/>
</dbReference>
<comment type="caution">
    <text evidence="2">The sequence shown here is derived from an EMBL/GenBank/DDBJ whole genome shotgun (WGS) entry which is preliminary data.</text>
</comment>
<proteinExistence type="predicted"/>
<evidence type="ECO:0000313" key="3">
    <source>
        <dbReference type="Proteomes" id="UP000652761"/>
    </source>
</evidence>
<evidence type="ECO:0000313" key="2">
    <source>
        <dbReference type="EMBL" id="MQL71623.1"/>
    </source>
</evidence>
<feature type="compositionally biased region" description="Basic residues" evidence="1">
    <location>
        <begin position="65"/>
        <end position="74"/>
    </location>
</feature>
<gene>
    <name evidence="2" type="ORF">Taro_003936</name>
</gene>
<feature type="region of interest" description="Disordered" evidence="1">
    <location>
        <begin position="1"/>
        <end position="92"/>
    </location>
</feature>
<dbReference type="AlphaFoldDB" id="A0A843TQB8"/>
<sequence length="92" mass="10292">MGVCTRFPERTCRAKTTEHGPRGQNNQAQGSETRLGYNHRVHQGNENTSLETVCEATSQQEQPSHRHRHLRGGHTVHTSSTPAADSRLQPPR</sequence>
<evidence type="ECO:0000256" key="1">
    <source>
        <dbReference type="SAM" id="MobiDB-lite"/>
    </source>
</evidence>
<organism evidence="2 3">
    <name type="scientific">Colocasia esculenta</name>
    <name type="common">Wild taro</name>
    <name type="synonym">Arum esculentum</name>
    <dbReference type="NCBI Taxonomy" id="4460"/>
    <lineage>
        <taxon>Eukaryota</taxon>
        <taxon>Viridiplantae</taxon>
        <taxon>Streptophyta</taxon>
        <taxon>Embryophyta</taxon>
        <taxon>Tracheophyta</taxon>
        <taxon>Spermatophyta</taxon>
        <taxon>Magnoliopsida</taxon>
        <taxon>Liliopsida</taxon>
        <taxon>Araceae</taxon>
        <taxon>Aroideae</taxon>
        <taxon>Colocasieae</taxon>
        <taxon>Colocasia</taxon>
    </lineage>
</organism>
<protein>
    <submittedName>
        <fullName evidence="2">Uncharacterized protein</fullName>
    </submittedName>
</protein>
<feature type="compositionally biased region" description="Polar residues" evidence="1">
    <location>
        <begin position="23"/>
        <end position="32"/>
    </location>
</feature>
<dbReference type="EMBL" id="NMUH01000104">
    <property type="protein sequence ID" value="MQL71623.1"/>
    <property type="molecule type" value="Genomic_DNA"/>
</dbReference>
<feature type="compositionally biased region" description="Basic and acidic residues" evidence="1">
    <location>
        <begin position="7"/>
        <end position="21"/>
    </location>
</feature>